<protein>
    <recommendedName>
        <fullName evidence="4 11">Protein PBN1</fullName>
    </recommendedName>
</protein>
<dbReference type="GO" id="GO:0006506">
    <property type="term" value="P:GPI anchor biosynthetic process"/>
    <property type="evidence" value="ECO:0007669"/>
    <property type="project" value="UniProtKB-KW"/>
</dbReference>
<evidence type="ECO:0000256" key="3">
    <source>
        <dbReference type="ARBA" id="ARBA00010345"/>
    </source>
</evidence>
<evidence type="ECO:0000313" key="12">
    <source>
        <dbReference type="EMBL" id="KAK7013194.1"/>
    </source>
</evidence>
<reference evidence="12 13" key="1">
    <citation type="journal article" date="2024" name="J Genomics">
        <title>Draft genome sequencing and assembly of Favolaschia claudopus CIRM-BRFM 2984 isolated from oak limbs.</title>
        <authorList>
            <person name="Navarro D."/>
            <person name="Drula E."/>
            <person name="Chaduli D."/>
            <person name="Cazenave R."/>
            <person name="Ahrendt S."/>
            <person name="Wang J."/>
            <person name="Lipzen A."/>
            <person name="Daum C."/>
            <person name="Barry K."/>
            <person name="Grigoriev I.V."/>
            <person name="Favel A."/>
            <person name="Rosso M.N."/>
            <person name="Martin F."/>
        </authorList>
    </citation>
    <scope>NUCLEOTIDE SEQUENCE [LARGE SCALE GENOMIC DNA]</scope>
    <source>
        <strain evidence="12 13">CIRM-BRFM 2984</strain>
    </source>
</reference>
<dbReference type="SMART" id="SM00780">
    <property type="entry name" value="PIG-X"/>
    <property type="match status" value="1"/>
</dbReference>
<evidence type="ECO:0000256" key="7">
    <source>
        <dbReference type="ARBA" id="ARBA00022824"/>
    </source>
</evidence>
<evidence type="ECO:0000256" key="1">
    <source>
        <dbReference type="ARBA" id="ARBA00004643"/>
    </source>
</evidence>
<proteinExistence type="inferred from homology"/>
<keyword evidence="12" id="KW-0808">Transferase</keyword>
<dbReference type="GO" id="GO:1990529">
    <property type="term" value="C:glycosylphosphatidylinositol-mannosyltransferase I complex"/>
    <property type="evidence" value="ECO:0007669"/>
    <property type="project" value="TreeGrafter"/>
</dbReference>
<evidence type="ECO:0000256" key="4">
    <source>
        <dbReference type="ARBA" id="ARBA00020410"/>
    </source>
</evidence>
<evidence type="ECO:0000256" key="2">
    <source>
        <dbReference type="ARBA" id="ARBA00004687"/>
    </source>
</evidence>
<name>A0AAW0AK55_9AGAR</name>
<evidence type="ECO:0000313" key="13">
    <source>
        <dbReference type="Proteomes" id="UP001362999"/>
    </source>
</evidence>
<comment type="pathway">
    <text evidence="2 11">Glycolipid biosynthesis; glycosylphosphatidylinositol-anchor biosynthesis.</text>
</comment>
<evidence type="ECO:0000256" key="8">
    <source>
        <dbReference type="ARBA" id="ARBA00022989"/>
    </source>
</evidence>
<evidence type="ECO:0000256" key="5">
    <source>
        <dbReference type="ARBA" id="ARBA00022502"/>
    </source>
</evidence>
<keyword evidence="6" id="KW-0812">Transmembrane</keyword>
<evidence type="ECO:0000256" key="9">
    <source>
        <dbReference type="ARBA" id="ARBA00023136"/>
    </source>
</evidence>
<keyword evidence="10" id="KW-0325">Glycoprotein</keyword>
<dbReference type="AlphaFoldDB" id="A0AAW0AK55"/>
<keyword evidence="9" id="KW-0472">Membrane</keyword>
<dbReference type="Pfam" id="PF08320">
    <property type="entry name" value="PIG-X"/>
    <property type="match status" value="2"/>
</dbReference>
<dbReference type="InterPro" id="IPR042322">
    <property type="entry name" value="Pbn1"/>
</dbReference>
<sequence>MQSSSLLHPYSYHPVFKTRISAPGHENCTLNLRYELPPILFVDPYQLSNRAETYSYKYAGPLNLEPPGVLEIEVPLHVRYGHTSATGTMFQDAKLSWPDALFPCPLSASTSRPRAELPKIPTEFAAAFEGKSIIRLRSPEGVIPIETIRTPVGSTADVRTVEIGTTVVIISAFLFLVHAVRRTVVRLGSATARLSAKKQ</sequence>
<dbReference type="EMBL" id="JAWWNJ010000060">
    <property type="protein sequence ID" value="KAK7013194.1"/>
    <property type="molecule type" value="Genomic_DNA"/>
</dbReference>
<keyword evidence="13" id="KW-1185">Reference proteome</keyword>
<dbReference type="PANTHER" id="PTHR28533:SF1">
    <property type="entry name" value="PROTEIN PBN1"/>
    <property type="match status" value="1"/>
</dbReference>
<keyword evidence="7 11" id="KW-0256">Endoplasmic reticulum</keyword>
<dbReference type="Proteomes" id="UP001362999">
    <property type="component" value="Unassembled WGS sequence"/>
</dbReference>
<keyword evidence="8" id="KW-1133">Transmembrane helix</keyword>
<evidence type="ECO:0000256" key="6">
    <source>
        <dbReference type="ARBA" id="ARBA00022692"/>
    </source>
</evidence>
<evidence type="ECO:0000256" key="10">
    <source>
        <dbReference type="ARBA" id="ARBA00023180"/>
    </source>
</evidence>
<comment type="caution">
    <text evidence="12">The sequence shown here is derived from an EMBL/GenBank/DDBJ whole genome shotgun (WGS) entry which is preliminary data.</text>
</comment>
<dbReference type="PANTHER" id="PTHR28533">
    <property type="entry name" value="PROTEIN PBN1"/>
    <property type="match status" value="1"/>
</dbReference>
<accession>A0AAW0AK55</accession>
<comment type="subcellular location">
    <subcellularLocation>
        <location evidence="11">Endoplasmic reticulum membrane</location>
        <topology evidence="11">Single-pass membrane protein</topology>
    </subcellularLocation>
    <subcellularLocation>
        <location evidence="1">Endoplasmic reticulum membrane</location>
        <topology evidence="1">Single-pass type III membrane protein</topology>
    </subcellularLocation>
</comment>
<comment type="function">
    <text evidence="11">Required for proper folding and/or the stability of a subset of proteins in the endoplasmic reticulum. Component of glycosylphosphatidylinositol-mannosyltransferase 1 which transfers the first of the 4 mannoses in the GPI-anchor precursors during GPI-anchor biosynthesis. Probably acts by stabilizing the mannosyltransferase GPI14.</text>
</comment>
<dbReference type="GO" id="GO:0005789">
    <property type="term" value="C:endoplasmic reticulum membrane"/>
    <property type="evidence" value="ECO:0007669"/>
    <property type="project" value="UniProtKB-SubCell"/>
</dbReference>
<comment type="similarity">
    <text evidence="3 11">Belongs to the PIGX family.</text>
</comment>
<keyword evidence="5 11" id="KW-0337">GPI-anchor biosynthesis</keyword>
<gene>
    <name evidence="12" type="ORF">R3P38DRAFT_3207098</name>
</gene>
<organism evidence="12 13">
    <name type="scientific">Favolaschia claudopus</name>
    <dbReference type="NCBI Taxonomy" id="2862362"/>
    <lineage>
        <taxon>Eukaryota</taxon>
        <taxon>Fungi</taxon>
        <taxon>Dikarya</taxon>
        <taxon>Basidiomycota</taxon>
        <taxon>Agaricomycotina</taxon>
        <taxon>Agaricomycetes</taxon>
        <taxon>Agaricomycetidae</taxon>
        <taxon>Agaricales</taxon>
        <taxon>Marasmiineae</taxon>
        <taxon>Mycenaceae</taxon>
        <taxon>Favolaschia</taxon>
    </lineage>
</organism>
<evidence type="ECO:0000256" key="11">
    <source>
        <dbReference type="RuleBase" id="RU366056"/>
    </source>
</evidence>
<dbReference type="GO" id="GO:0000030">
    <property type="term" value="F:mannosyltransferase activity"/>
    <property type="evidence" value="ECO:0007669"/>
    <property type="project" value="TreeGrafter"/>
</dbReference>
<dbReference type="InterPro" id="IPR013233">
    <property type="entry name" value="PIG-X/PBN1"/>
</dbReference>